<gene>
    <name evidence="1" type="ORF">GWR21_11370</name>
</gene>
<proteinExistence type="predicted"/>
<dbReference type="EMBL" id="CP048113">
    <property type="protein sequence ID" value="QHS60177.1"/>
    <property type="molecule type" value="Genomic_DNA"/>
</dbReference>
<dbReference type="AlphaFoldDB" id="A0A6B9ZDG0"/>
<sequence length="73" mass="8499">MHQLQQQCLLFTVRHIQLFLFHPGNLFPTHYPACAKIVQSPIDEVINIKDRSFNTNIHHFESHHHFAEIAVAA</sequence>
<protein>
    <submittedName>
        <fullName evidence="1">Uncharacterized protein</fullName>
    </submittedName>
</protein>
<accession>A0A6B9ZDG0</accession>
<evidence type="ECO:0000313" key="1">
    <source>
        <dbReference type="EMBL" id="QHS60177.1"/>
    </source>
</evidence>
<dbReference type="RefSeq" id="WP_162331869.1">
    <property type="nucleotide sequence ID" value="NZ_CP048113.1"/>
</dbReference>
<name>A0A6B9ZDG0_9BACT</name>
<keyword evidence="2" id="KW-1185">Reference proteome</keyword>
<evidence type="ECO:0000313" key="2">
    <source>
        <dbReference type="Proteomes" id="UP000476411"/>
    </source>
</evidence>
<reference evidence="1 2" key="1">
    <citation type="submission" date="2020-01" db="EMBL/GenBank/DDBJ databases">
        <title>Complete genome sequence of Chitinophaga sp. H33E-04 isolated from quinoa roots.</title>
        <authorList>
            <person name="Weon H.-Y."/>
            <person name="Lee S.A."/>
        </authorList>
    </citation>
    <scope>NUCLEOTIDE SEQUENCE [LARGE SCALE GENOMIC DNA]</scope>
    <source>
        <strain evidence="1 2">H33E-04</strain>
    </source>
</reference>
<organism evidence="1 2">
    <name type="scientific">Chitinophaga agri</name>
    <dbReference type="NCBI Taxonomy" id="2703787"/>
    <lineage>
        <taxon>Bacteria</taxon>
        <taxon>Pseudomonadati</taxon>
        <taxon>Bacteroidota</taxon>
        <taxon>Chitinophagia</taxon>
        <taxon>Chitinophagales</taxon>
        <taxon>Chitinophagaceae</taxon>
        <taxon>Chitinophaga</taxon>
    </lineage>
</organism>
<dbReference type="KEGG" id="chih:GWR21_11370"/>
<dbReference type="Proteomes" id="UP000476411">
    <property type="component" value="Chromosome"/>
</dbReference>